<reference evidence="1 2" key="1">
    <citation type="submission" date="2019-12" db="EMBL/GenBank/DDBJ databases">
        <title>Spirosoma sp. HMF4905 genome sequencing and assembly.</title>
        <authorList>
            <person name="Kang H."/>
            <person name="Cha I."/>
            <person name="Kim H."/>
            <person name="Joh K."/>
        </authorList>
    </citation>
    <scope>NUCLEOTIDE SEQUENCE [LARGE SCALE GENOMIC DNA]</scope>
    <source>
        <strain evidence="1 2">HMF4905</strain>
    </source>
</reference>
<comment type="caution">
    <text evidence="1">The sequence shown here is derived from an EMBL/GenBank/DDBJ whole genome shotgun (WGS) entry which is preliminary data.</text>
</comment>
<evidence type="ECO:0000313" key="1">
    <source>
        <dbReference type="EMBL" id="MVM36193.1"/>
    </source>
</evidence>
<keyword evidence="2" id="KW-1185">Reference proteome</keyword>
<accession>A0A7K1SR67</accession>
<dbReference type="Proteomes" id="UP000436006">
    <property type="component" value="Unassembled WGS sequence"/>
</dbReference>
<gene>
    <name evidence="1" type="ORF">GO755_39650</name>
</gene>
<name>A0A7K1SR67_9BACT</name>
<evidence type="ECO:0000313" key="2">
    <source>
        <dbReference type="Proteomes" id="UP000436006"/>
    </source>
</evidence>
<dbReference type="EMBL" id="WPIN01000032">
    <property type="protein sequence ID" value="MVM36193.1"/>
    <property type="molecule type" value="Genomic_DNA"/>
</dbReference>
<proteinExistence type="predicted"/>
<dbReference type="RefSeq" id="WP_157590991.1">
    <property type="nucleotide sequence ID" value="NZ_WPIN01000032.1"/>
</dbReference>
<protein>
    <submittedName>
        <fullName evidence="1">Uncharacterized protein</fullName>
    </submittedName>
</protein>
<sequence>MNNDKLSSYARAYEHLIITGLGAKYAQQAGDFERLLQVEQGLIPAPKSWFQLSCCSSGL</sequence>
<dbReference type="AlphaFoldDB" id="A0A7K1SR67"/>
<organism evidence="1 2">
    <name type="scientific">Spirosoma arboris</name>
    <dbReference type="NCBI Taxonomy" id="2682092"/>
    <lineage>
        <taxon>Bacteria</taxon>
        <taxon>Pseudomonadati</taxon>
        <taxon>Bacteroidota</taxon>
        <taxon>Cytophagia</taxon>
        <taxon>Cytophagales</taxon>
        <taxon>Cytophagaceae</taxon>
        <taxon>Spirosoma</taxon>
    </lineage>
</organism>